<feature type="transmembrane region" description="Helical" evidence="8">
    <location>
        <begin position="258"/>
        <end position="280"/>
    </location>
</feature>
<dbReference type="GO" id="GO:0140359">
    <property type="term" value="F:ABC-type transporter activity"/>
    <property type="evidence" value="ECO:0007669"/>
    <property type="project" value="InterPro"/>
</dbReference>
<dbReference type="AlphaFoldDB" id="A0A9D1Q5P4"/>
<comment type="subcellular location">
    <subcellularLocation>
        <location evidence="1">Cell membrane</location>
        <topology evidence="1">Multi-pass membrane protein</topology>
    </subcellularLocation>
</comment>
<evidence type="ECO:0000256" key="8">
    <source>
        <dbReference type="SAM" id="Phobius"/>
    </source>
</evidence>
<feature type="domain" description="ABC transmembrane type-2" evidence="9">
    <location>
        <begin position="135"/>
        <end position="371"/>
    </location>
</feature>
<feature type="transmembrane region" description="Helical" evidence="8">
    <location>
        <begin position="175"/>
        <end position="201"/>
    </location>
</feature>
<reference evidence="10" key="1">
    <citation type="journal article" date="2021" name="PeerJ">
        <title>Extensive microbial diversity within the chicken gut microbiome revealed by metagenomics and culture.</title>
        <authorList>
            <person name="Gilroy R."/>
            <person name="Ravi A."/>
            <person name="Getino M."/>
            <person name="Pursley I."/>
            <person name="Horton D.L."/>
            <person name="Alikhan N.F."/>
            <person name="Baker D."/>
            <person name="Gharbi K."/>
            <person name="Hall N."/>
            <person name="Watson M."/>
            <person name="Adriaenssens E.M."/>
            <person name="Foster-Nyarko E."/>
            <person name="Jarju S."/>
            <person name="Secka A."/>
            <person name="Antonio M."/>
            <person name="Oren A."/>
            <person name="Chaudhuri R.R."/>
            <person name="La Ragione R."/>
            <person name="Hildebrand F."/>
            <person name="Pallen M.J."/>
        </authorList>
    </citation>
    <scope>NUCLEOTIDE SEQUENCE</scope>
    <source>
        <strain evidence="10">CHK160-9182</strain>
    </source>
</reference>
<evidence type="ECO:0000313" key="10">
    <source>
        <dbReference type="EMBL" id="HIW06524.1"/>
    </source>
</evidence>
<feature type="transmembrane region" description="Helical" evidence="8">
    <location>
        <begin position="343"/>
        <end position="364"/>
    </location>
</feature>
<accession>A0A9D1Q5P4</accession>
<evidence type="ECO:0000313" key="11">
    <source>
        <dbReference type="Proteomes" id="UP000823934"/>
    </source>
</evidence>
<evidence type="ECO:0000256" key="4">
    <source>
        <dbReference type="ARBA" id="ARBA00022475"/>
    </source>
</evidence>
<name>A0A9D1Q5P4_9GAMM</name>
<evidence type="ECO:0000256" key="3">
    <source>
        <dbReference type="ARBA" id="ARBA00022448"/>
    </source>
</evidence>
<keyword evidence="7 8" id="KW-0472">Membrane</keyword>
<dbReference type="InterPro" id="IPR051449">
    <property type="entry name" value="ABC-2_transporter_component"/>
</dbReference>
<feature type="transmembrane region" description="Helical" evidence="8">
    <location>
        <begin position="286"/>
        <end position="304"/>
    </location>
</feature>
<protein>
    <submittedName>
        <fullName evidence="10">ABC transporter permease</fullName>
    </submittedName>
</protein>
<keyword evidence="4" id="KW-1003">Cell membrane</keyword>
<dbReference type="Gene3D" id="3.40.1710.10">
    <property type="entry name" value="abc type-2 transporter like domain"/>
    <property type="match status" value="1"/>
</dbReference>
<evidence type="ECO:0000256" key="1">
    <source>
        <dbReference type="ARBA" id="ARBA00004651"/>
    </source>
</evidence>
<dbReference type="PANTHER" id="PTHR30294:SF47">
    <property type="entry name" value="INNER MEMBRANE TRANSPORT PERMEASE YHHJ"/>
    <property type="match status" value="1"/>
</dbReference>
<keyword evidence="3" id="KW-0813">Transport</keyword>
<dbReference type="Pfam" id="PF12698">
    <property type="entry name" value="ABC2_membrane_3"/>
    <property type="match status" value="1"/>
</dbReference>
<feature type="transmembrane region" description="Helical" evidence="8">
    <location>
        <begin position="227"/>
        <end position="246"/>
    </location>
</feature>
<dbReference type="PROSITE" id="PS51012">
    <property type="entry name" value="ABC_TM2"/>
    <property type="match status" value="1"/>
</dbReference>
<evidence type="ECO:0000259" key="9">
    <source>
        <dbReference type="PROSITE" id="PS51012"/>
    </source>
</evidence>
<evidence type="ECO:0000256" key="7">
    <source>
        <dbReference type="ARBA" id="ARBA00023136"/>
    </source>
</evidence>
<evidence type="ECO:0000256" key="5">
    <source>
        <dbReference type="ARBA" id="ARBA00022692"/>
    </source>
</evidence>
<evidence type="ECO:0000256" key="2">
    <source>
        <dbReference type="ARBA" id="ARBA00007783"/>
    </source>
</evidence>
<keyword evidence="5 8" id="KW-0812">Transmembrane</keyword>
<proteinExistence type="inferred from homology"/>
<comment type="caution">
    <text evidence="10">The sequence shown here is derived from an EMBL/GenBank/DDBJ whole genome shotgun (WGS) entry which is preliminary data.</text>
</comment>
<sequence>MIKNRIENIYNLGVKELWSLIRDPILLILIAFTFTASVYTAATAVPDGLQNASIAVIDEDRSTLSERIQGAFYPPQFTFPDEITLSEMDSGLDRGEYTFALNIPPSFQQDLLGNRQPTMQLNIDATRMTQGFTGNMIINQIINAEIGEYLARERSTQDLPVNLTERMRFNPNLTASWFGALNEVINLVTMLSIILTGAAVIRERERGTIEHLLVMPLTPFEIMLSKVWSMGLVVLIAASLSLIFVVQGALNVPIEGSISLFILGAALNLFATTSIGIYLATIARNMPQFGMLLLLVLVPLQMLSGGMTPRESMPEIIQYIMLAAPTTHFIELGKAILFRGAGISIVWPSMCYLLGIGSAFFFFAHRRFRATIGQMA</sequence>
<dbReference type="PANTHER" id="PTHR30294">
    <property type="entry name" value="MEMBRANE COMPONENT OF ABC TRANSPORTER YHHJ-RELATED"/>
    <property type="match status" value="1"/>
</dbReference>
<dbReference type="InterPro" id="IPR047817">
    <property type="entry name" value="ABC2_TM_bact-type"/>
</dbReference>
<dbReference type="EMBL" id="DXHP01000092">
    <property type="protein sequence ID" value="HIW06524.1"/>
    <property type="molecule type" value="Genomic_DNA"/>
</dbReference>
<reference evidence="10" key="2">
    <citation type="submission" date="2021-04" db="EMBL/GenBank/DDBJ databases">
        <authorList>
            <person name="Gilroy R."/>
        </authorList>
    </citation>
    <scope>NUCLEOTIDE SEQUENCE</scope>
    <source>
        <strain evidence="10">CHK160-9182</strain>
    </source>
</reference>
<gene>
    <name evidence="10" type="ORF">H9889_04270</name>
</gene>
<keyword evidence="6 8" id="KW-1133">Transmembrane helix</keyword>
<comment type="similarity">
    <text evidence="2">Belongs to the ABC-2 integral membrane protein family.</text>
</comment>
<dbReference type="InterPro" id="IPR013525">
    <property type="entry name" value="ABC2_TM"/>
</dbReference>
<dbReference type="GO" id="GO:0005886">
    <property type="term" value="C:plasma membrane"/>
    <property type="evidence" value="ECO:0007669"/>
    <property type="project" value="UniProtKB-SubCell"/>
</dbReference>
<evidence type="ECO:0000256" key="6">
    <source>
        <dbReference type="ARBA" id="ARBA00022989"/>
    </source>
</evidence>
<feature type="transmembrane region" description="Helical" evidence="8">
    <location>
        <begin position="25"/>
        <end position="45"/>
    </location>
</feature>
<dbReference type="Proteomes" id="UP000823934">
    <property type="component" value="Unassembled WGS sequence"/>
</dbReference>
<organism evidence="10 11">
    <name type="scientific">Candidatus Ignatzschineria merdigallinarum</name>
    <dbReference type="NCBI Taxonomy" id="2838621"/>
    <lineage>
        <taxon>Bacteria</taxon>
        <taxon>Pseudomonadati</taxon>
        <taxon>Pseudomonadota</taxon>
        <taxon>Gammaproteobacteria</taxon>
        <taxon>Cardiobacteriales</taxon>
        <taxon>Ignatzschineriaceae</taxon>
        <taxon>Ignatzschineria</taxon>
    </lineage>
</organism>